<evidence type="ECO:0000313" key="1">
    <source>
        <dbReference type="EMBL" id="RKO95193.1"/>
    </source>
</evidence>
<dbReference type="AlphaFoldDB" id="A0A4P9WSL9"/>
<dbReference type="Proteomes" id="UP000268535">
    <property type="component" value="Unassembled WGS sequence"/>
</dbReference>
<proteinExistence type="predicted"/>
<name>A0A4P9WSL9_9FUNG</name>
<accession>A0A4P9WSL9</accession>
<feature type="non-terminal residue" evidence="1">
    <location>
        <position position="180"/>
    </location>
</feature>
<sequence>MPPLVLSLWSKPIGVTAADAGTPADVAGPAAAADVVDATAAAEVAQHRFLGQVTLAPAALLALVGVAPGATADVNGDADAAAAAFDVPPPYVEQTYELQGRSSKSHVTGSIRLGFQRLMPAVLAAREGSDAVPVPRPSRWSHGDVFWAHPDDAAEAYGELYKRLFEVLIDASVPGRQKAQ</sequence>
<organism evidence="1 2">
    <name type="scientific">Caulochytrium protostelioides</name>
    <dbReference type="NCBI Taxonomy" id="1555241"/>
    <lineage>
        <taxon>Eukaryota</taxon>
        <taxon>Fungi</taxon>
        <taxon>Fungi incertae sedis</taxon>
        <taxon>Chytridiomycota</taxon>
        <taxon>Chytridiomycota incertae sedis</taxon>
        <taxon>Chytridiomycetes</taxon>
        <taxon>Caulochytriales</taxon>
        <taxon>Caulochytriaceae</taxon>
        <taxon>Caulochytrium</taxon>
    </lineage>
</organism>
<protein>
    <submittedName>
        <fullName evidence="1">Uncharacterized protein</fullName>
    </submittedName>
</protein>
<gene>
    <name evidence="1" type="ORF">CAUPRSCDRAFT_13083</name>
</gene>
<dbReference type="EMBL" id="ML012623">
    <property type="protein sequence ID" value="RKO95193.1"/>
    <property type="molecule type" value="Genomic_DNA"/>
</dbReference>
<evidence type="ECO:0000313" key="2">
    <source>
        <dbReference type="Proteomes" id="UP000268535"/>
    </source>
</evidence>
<reference evidence="2" key="1">
    <citation type="journal article" date="2018" name="Nat. Microbiol.">
        <title>Leveraging single-cell genomics to expand the fungal tree of life.</title>
        <authorList>
            <person name="Ahrendt S.R."/>
            <person name="Quandt C.A."/>
            <person name="Ciobanu D."/>
            <person name="Clum A."/>
            <person name="Salamov A."/>
            <person name="Andreopoulos B."/>
            <person name="Cheng J.F."/>
            <person name="Woyke T."/>
            <person name="Pelin A."/>
            <person name="Henrissat B."/>
            <person name="Reynolds N.K."/>
            <person name="Benny G.L."/>
            <person name="Smith M.E."/>
            <person name="James T.Y."/>
            <person name="Grigoriev I.V."/>
        </authorList>
    </citation>
    <scope>NUCLEOTIDE SEQUENCE [LARGE SCALE GENOMIC DNA]</scope>
    <source>
        <strain evidence="2">ATCC 52028</strain>
    </source>
</reference>